<gene>
    <name evidence="1" type="ORF">TKK_013482</name>
</gene>
<reference evidence="1 2" key="1">
    <citation type="journal article" date="2024" name="bioRxiv">
        <title>A reference genome for Trichogramma kaykai: A tiny desert-dwelling parasitoid wasp with competing sex-ratio distorters.</title>
        <authorList>
            <person name="Culotta J."/>
            <person name="Lindsey A.R."/>
        </authorList>
    </citation>
    <scope>NUCLEOTIDE SEQUENCE [LARGE SCALE GENOMIC DNA]</scope>
    <source>
        <strain evidence="1 2">KSX58</strain>
    </source>
</reference>
<dbReference type="EMBL" id="JBJJXI010000107">
    <property type="protein sequence ID" value="KAL3392179.1"/>
    <property type="molecule type" value="Genomic_DNA"/>
</dbReference>
<evidence type="ECO:0000313" key="2">
    <source>
        <dbReference type="Proteomes" id="UP001627154"/>
    </source>
</evidence>
<protein>
    <submittedName>
        <fullName evidence="1">Uncharacterized protein</fullName>
    </submittedName>
</protein>
<keyword evidence="2" id="KW-1185">Reference proteome</keyword>
<name>A0ABD2WHV0_9HYME</name>
<proteinExistence type="predicted"/>
<sequence length="71" mass="8009">MNIFIKFAAHHELWLSYSPNASKLAWSQSTFSSLFYCIRIRLCSVGTSIAHGSAELKLVDKLSMSVRKFAL</sequence>
<dbReference type="AlphaFoldDB" id="A0ABD2WHV0"/>
<organism evidence="1 2">
    <name type="scientific">Trichogramma kaykai</name>
    <dbReference type="NCBI Taxonomy" id="54128"/>
    <lineage>
        <taxon>Eukaryota</taxon>
        <taxon>Metazoa</taxon>
        <taxon>Ecdysozoa</taxon>
        <taxon>Arthropoda</taxon>
        <taxon>Hexapoda</taxon>
        <taxon>Insecta</taxon>
        <taxon>Pterygota</taxon>
        <taxon>Neoptera</taxon>
        <taxon>Endopterygota</taxon>
        <taxon>Hymenoptera</taxon>
        <taxon>Apocrita</taxon>
        <taxon>Proctotrupomorpha</taxon>
        <taxon>Chalcidoidea</taxon>
        <taxon>Trichogrammatidae</taxon>
        <taxon>Trichogramma</taxon>
    </lineage>
</organism>
<dbReference type="Proteomes" id="UP001627154">
    <property type="component" value="Unassembled WGS sequence"/>
</dbReference>
<evidence type="ECO:0000313" key="1">
    <source>
        <dbReference type="EMBL" id="KAL3392179.1"/>
    </source>
</evidence>
<accession>A0ABD2WHV0</accession>
<comment type="caution">
    <text evidence="1">The sequence shown here is derived from an EMBL/GenBank/DDBJ whole genome shotgun (WGS) entry which is preliminary data.</text>
</comment>